<dbReference type="PRINTS" id="PR00834">
    <property type="entry name" value="PROTEASES2C"/>
</dbReference>
<accession>A0A1I3Y9K6</accession>
<evidence type="ECO:0000313" key="3">
    <source>
        <dbReference type="Proteomes" id="UP000199473"/>
    </source>
</evidence>
<feature type="compositionally biased region" description="Low complexity" evidence="1">
    <location>
        <begin position="26"/>
        <end position="38"/>
    </location>
</feature>
<dbReference type="STRING" id="1123062.SAMN02745775_1011086"/>
<dbReference type="RefSeq" id="WP_217648616.1">
    <property type="nucleotide sequence ID" value="NZ_FOSQ01000001.1"/>
</dbReference>
<dbReference type="GO" id="GO:0006508">
    <property type="term" value="P:proteolysis"/>
    <property type="evidence" value="ECO:0007669"/>
    <property type="project" value="InterPro"/>
</dbReference>
<keyword evidence="3" id="KW-1185">Reference proteome</keyword>
<dbReference type="GO" id="GO:0004252">
    <property type="term" value="F:serine-type endopeptidase activity"/>
    <property type="evidence" value="ECO:0007669"/>
    <property type="project" value="InterPro"/>
</dbReference>
<name>A0A1I3Y9K6_9PROT</name>
<evidence type="ECO:0000313" key="2">
    <source>
        <dbReference type="EMBL" id="SFK28430.1"/>
    </source>
</evidence>
<proteinExistence type="predicted"/>
<reference evidence="2 3" key="1">
    <citation type="submission" date="2016-10" db="EMBL/GenBank/DDBJ databases">
        <authorList>
            <person name="de Groot N.N."/>
        </authorList>
    </citation>
    <scope>NUCLEOTIDE SEQUENCE [LARGE SCALE GENOMIC DNA]</scope>
    <source>
        <strain evidence="2 3">DSM 19981</strain>
    </source>
</reference>
<feature type="compositionally biased region" description="Pro residues" evidence="1">
    <location>
        <begin position="39"/>
        <end position="55"/>
    </location>
</feature>
<dbReference type="PANTHER" id="PTHR43019">
    <property type="entry name" value="SERINE ENDOPROTEASE DEGS"/>
    <property type="match status" value="1"/>
</dbReference>
<dbReference type="InterPro" id="IPR001940">
    <property type="entry name" value="Peptidase_S1C"/>
</dbReference>
<sequence>MHLRPALLPALLLGLIAGGDAMGQGKPVPGAPGGAPQAGFPPLPATKPPALPPGPQAGVPGKPGGPQPGAATGRMVSSGTGFVVAPGRALTNHHVIDDCRGVRVRVSGGADLPARVIASDRDRDLALVEVPAEAGPPLPFRRDVNVRRGEGVVTYGFPLAGLLSSGPTLTTGEISALAGLADNQRQYQISAPVQPGNSGGPLLDMSGQVVGVIVSKLNAQRIAQRTGDIPQNVNFAVKGTEALAFLRANGVNPTLAELPARSAAEVGEIAHPSTLFMRCMG</sequence>
<dbReference type="AlphaFoldDB" id="A0A1I3Y9K6"/>
<dbReference type="PANTHER" id="PTHR43019:SF23">
    <property type="entry name" value="PROTEASE DO-LIKE 5, CHLOROPLASTIC"/>
    <property type="match status" value="1"/>
</dbReference>
<dbReference type="EMBL" id="FOSQ01000001">
    <property type="protein sequence ID" value="SFK28430.1"/>
    <property type="molecule type" value="Genomic_DNA"/>
</dbReference>
<dbReference type="Pfam" id="PF13365">
    <property type="entry name" value="Trypsin_2"/>
    <property type="match status" value="1"/>
</dbReference>
<dbReference type="SUPFAM" id="SSF50494">
    <property type="entry name" value="Trypsin-like serine proteases"/>
    <property type="match status" value="1"/>
</dbReference>
<gene>
    <name evidence="2" type="ORF">SAMN02745775_1011086</name>
</gene>
<organism evidence="2 3">
    <name type="scientific">Falsiroseomonas stagni DSM 19981</name>
    <dbReference type="NCBI Taxonomy" id="1123062"/>
    <lineage>
        <taxon>Bacteria</taxon>
        <taxon>Pseudomonadati</taxon>
        <taxon>Pseudomonadota</taxon>
        <taxon>Alphaproteobacteria</taxon>
        <taxon>Acetobacterales</taxon>
        <taxon>Roseomonadaceae</taxon>
        <taxon>Falsiroseomonas</taxon>
    </lineage>
</organism>
<dbReference type="Proteomes" id="UP000199473">
    <property type="component" value="Unassembled WGS sequence"/>
</dbReference>
<feature type="region of interest" description="Disordered" evidence="1">
    <location>
        <begin position="26"/>
        <end position="74"/>
    </location>
</feature>
<protein>
    <submittedName>
        <fullName evidence="2">Trypsin-like peptidase domain-containing protein</fullName>
    </submittedName>
</protein>
<dbReference type="InterPro" id="IPR009003">
    <property type="entry name" value="Peptidase_S1_PA"/>
</dbReference>
<evidence type="ECO:0000256" key="1">
    <source>
        <dbReference type="SAM" id="MobiDB-lite"/>
    </source>
</evidence>
<dbReference type="Gene3D" id="2.40.10.120">
    <property type="match status" value="1"/>
</dbReference>